<protein>
    <submittedName>
        <fullName evidence="3">Uncharacterized protein</fullName>
    </submittedName>
</protein>
<reference evidence="3 4" key="1">
    <citation type="journal article" date="2024" name="Commun. Biol.">
        <title>Comparative genomic analysis of thermophilic fungi reveals convergent evolutionary adaptations and gene losses.</title>
        <authorList>
            <person name="Steindorff A.S."/>
            <person name="Aguilar-Pontes M.V."/>
            <person name="Robinson A.J."/>
            <person name="Andreopoulos B."/>
            <person name="LaButti K."/>
            <person name="Kuo A."/>
            <person name="Mondo S."/>
            <person name="Riley R."/>
            <person name="Otillar R."/>
            <person name="Haridas S."/>
            <person name="Lipzen A."/>
            <person name="Grimwood J."/>
            <person name="Schmutz J."/>
            <person name="Clum A."/>
            <person name="Reid I.D."/>
            <person name="Moisan M.C."/>
            <person name="Butler G."/>
            <person name="Nguyen T.T.M."/>
            <person name="Dewar K."/>
            <person name="Conant G."/>
            <person name="Drula E."/>
            <person name="Henrissat B."/>
            <person name="Hansel C."/>
            <person name="Singer S."/>
            <person name="Hutchinson M.I."/>
            <person name="de Vries R.P."/>
            <person name="Natvig D.O."/>
            <person name="Powell A.J."/>
            <person name="Tsang A."/>
            <person name="Grigoriev I.V."/>
        </authorList>
    </citation>
    <scope>NUCLEOTIDE SEQUENCE [LARGE SCALE GENOMIC DNA]</scope>
    <source>
        <strain evidence="3 4">CBS 494.80</strain>
    </source>
</reference>
<accession>A0ABR4C2L2</accession>
<feature type="compositionally biased region" description="Basic and acidic residues" evidence="1">
    <location>
        <begin position="424"/>
        <end position="435"/>
    </location>
</feature>
<keyword evidence="4" id="KW-1185">Reference proteome</keyword>
<comment type="caution">
    <text evidence="3">The sequence shown here is derived from an EMBL/GenBank/DDBJ whole genome shotgun (WGS) entry which is preliminary data.</text>
</comment>
<sequence length="486" mass="50912">MSSSSLPPGWGVDFPSLVTSPSPASSSTASSTVQVSIVSTLPTNISTSTSTPPTPTDFTVVLPFPPPNSTTITSLITLQATSITTLITTTISTNIISTVTQTSTTLSISITPFGNPAATSAIAGQTSLLRSNNSLSKTNFTVSLVLGSLAILLLAALLTIFLLYVRKRRKGERLRDDDESPPLTSLAPRPAMGFREGTFGSASAGLGVGVGATSALPDSAQSNRSRDREWERSVGEVYETSLSMGPRGGTRESQARVGAGFSVSTPRRVFFRSSSAPVEAPTPPPRIPPFKGLALPGTSIFGKSPRGTLTPDSKGKDKDVERDSPRFATSSGAGSGVGGGMRSAPLEPRPGMEIMKLVRQSSMPLYHNALRDQAEVEREASGRLEAEGSGLPIIAVQRTTSPSQDWVGRGSEESLVSGLFSSEDTVRKSVERGDLDGEESDSSDERDRERKRKAGLGLRVGMGGNDNGRVGVVHSTRASSGVFPEG</sequence>
<evidence type="ECO:0000256" key="1">
    <source>
        <dbReference type="SAM" id="MobiDB-lite"/>
    </source>
</evidence>
<evidence type="ECO:0000256" key="2">
    <source>
        <dbReference type="SAM" id="Phobius"/>
    </source>
</evidence>
<feature type="region of interest" description="Disordered" evidence="1">
    <location>
        <begin position="415"/>
        <end position="486"/>
    </location>
</feature>
<gene>
    <name evidence="3" type="ORF">VTL71DRAFT_4633</name>
</gene>
<evidence type="ECO:0000313" key="3">
    <source>
        <dbReference type="EMBL" id="KAL2064139.1"/>
    </source>
</evidence>
<evidence type="ECO:0000313" key="4">
    <source>
        <dbReference type="Proteomes" id="UP001595075"/>
    </source>
</evidence>
<organism evidence="3 4">
    <name type="scientific">Oculimacula yallundae</name>
    <dbReference type="NCBI Taxonomy" id="86028"/>
    <lineage>
        <taxon>Eukaryota</taxon>
        <taxon>Fungi</taxon>
        <taxon>Dikarya</taxon>
        <taxon>Ascomycota</taxon>
        <taxon>Pezizomycotina</taxon>
        <taxon>Leotiomycetes</taxon>
        <taxon>Helotiales</taxon>
        <taxon>Ploettnerulaceae</taxon>
        <taxon>Oculimacula</taxon>
    </lineage>
</organism>
<feature type="region of interest" description="Disordered" evidence="1">
    <location>
        <begin position="273"/>
        <end position="352"/>
    </location>
</feature>
<keyword evidence="2" id="KW-1133">Transmembrane helix</keyword>
<feature type="compositionally biased region" description="Basic and acidic residues" evidence="1">
    <location>
        <begin position="313"/>
        <end position="325"/>
    </location>
</feature>
<dbReference type="EMBL" id="JAZHXI010000014">
    <property type="protein sequence ID" value="KAL2064139.1"/>
    <property type="molecule type" value="Genomic_DNA"/>
</dbReference>
<feature type="region of interest" description="Disordered" evidence="1">
    <location>
        <begin position="213"/>
        <end position="260"/>
    </location>
</feature>
<feature type="transmembrane region" description="Helical" evidence="2">
    <location>
        <begin position="140"/>
        <end position="165"/>
    </location>
</feature>
<feature type="compositionally biased region" description="Basic and acidic residues" evidence="1">
    <location>
        <begin position="224"/>
        <end position="234"/>
    </location>
</feature>
<name>A0ABR4C2L2_9HELO</name>
<dbReference type="Proteomes" id="UP001595075">
    <property type="component" value="Unassembled WGS sequence"/>
</dbReference>
<proteinExistence type="predicted"/>
<keyword evidence="2" id="KW-0812">Transmembrane</keyword>
<keyword evidence="2" id="KW-0472">Membrane</keyword>